<accession>A0AA42RWA9</accession>
<proteinExistence type="predicted"/>
<feature type="region of interest" description="Disordered" evidence="1">
    <location>
        <begin position="251"/>
        <end position="273"/>
    </location>
</feature>
<organism evidence="2 3">
    <name type="scientific">Pseudomonas mosselii</name>
    <dbReference type="NCBI Taxonomy" id="78327"/>
    <lineage>
        <taxon>Bacteria</taxon>
        <taxon>Pseudomonadati</taxon>
        <taxon>Pseudomonadota</taxon>
        <taxon>Gammaproteobacteria</taxon>
        <taxon>Pseudomonadales</taxon>
        <taxon>Pseudomonadaceae</taxon>
        <taxon>Pseudomonas</taxon>
    </lineage>
</organism>
<sequence length="273" mass="29763">MTTIRDRQQSTLLVIDSSASVVGYADHHVSYTPHGYTRQVRMSGIAFKGQHLDAVTERYPLGNGYRFHSPALLRFCSPDNESPFGLGGVNSYAFVSGDPVNGSDPTGHSPWTKVLSAVGESYNGKGSKIDGVKIFYSEHPVQQGKKLLNVVAHGAPGKIKGKERGYSPREFADLLVSNNISVEGQESHFIACYSAAPLEWGGASFIKQWTQITGAKTTGYRNTVVSLRSSDGDDFNALILPTPRALRWLTGPEPGRKVERPDDMSNLIPHSTR</sequence>
<dbReference type="RefSeq" id="WP_280081302.1">
    <property type="nucleotide sequence ID" value="NZ_JAOCGG010000010.1"/>
</dbReference>
<dbReference type="Gene3D" id="2.180.10.10">
    <property type="entry name" value="RHS repeat-associated core"/>
    <property type="match status" value="1"/>
</dbReference>
<dbReference type="AlphaFoldDB" id="A0AA42RWA9"/>
<name>A0AA42RWA9_9PSED</name>
<evidence type="ECO:0000313" key="3">
    <source>
        <dbReference type="Proteomes" id="UP001160882"/>
    </source>
</evidence>
<comment type="caution">
    <text evidence="2">The sequence shown here is derived from an EMBL/GenBank/DDBJ whole genome shotgun (WGS) entry which is preliminary data.</text>
</comment>
<feature type="compositionally biased region" description="Basic and acidic residues" evidence="1">
    <location>
        <begin position="254"/>
        <end position="263"/>
    </location>
</feature>
<reference evidence="2" key="1">
    <citation type="submission" date="2022-09" db="EMBL/GenBank/DDBJ databases">
        <title>Intensive care unit water sources are persistently colonized with multi-drug resistant bacteria and are the site of extensive horizontal gene transfer of antibiotic resistance genes.</title>
        <authorList>
            <person name="Diorio-Toth L."/>
        </authorList>
    </citation>
    <scope>NUCLEOTIDE SEQUENCE</scope>
    <source>
        <strain evidence="2">GD03782</strain>
    </source>
</reference>
<dbReference type="NCBIfam" id="TIGR03696">
    <property type="entry name" value="Rhs_assc_core"/>
    <property type="match status" value="1"/>
</dbReference>
<dbReference type="EMBL" id="JAOCGG010000010">
    <property type="protein sequence ID" value="MDH1630093.1"/>
    <property type="molecule type" value="Genomic_DNA"/>
</dbReference>
<protein>
    <submittedName>
        <fullName evidence="2">RHS repeat-associated core domain-containing protein</fullName>
    </submittedName>
</protein>
<evidence type="ECO:0000256" key="1">
    <source>
        <dbReference type="SAM" id="MobiDB-lite"/>
    </source>
</evidence>
<dbReference type="InterPro" id="IPR022385">
    <property type="entry name" value="Rhs_assc_core"/>
</dbReference>
<dbReference type="Proteomes" id="UP001160882">
    <property type="component" value="Unassembled WGS sequence"/>
</dbReference>
<evidence type="ECO:0000313" key="2">
    <source>
        <dbReference type="EMBL" id="MDH1630093.1"/>
    </source>
</evidence>
<gene>
    <name evidence="2" type="ORF">N5I14_07500</name>
</gene>